<reference evidence="1 2" key="1">
    <citation type="submission" date="2017-07" db="EMBL/GenBank/DDBJ databases">
        <authorList>
            <person name="Talla V."/>
            <person name="Backstrom N."/>
        </authorList>
    </citation>
    <scope>NUCLEOTIDE SEQUENCE [LARGE SCALE GENOMIC DNA]</scope>
</reference>
<evidence type="ECO:0000313" key="1">
    <source>
        <dbReference type="EMBL" id="VVC86668.1"/>
    </source>
</evidence>
<dbReference type="EMBL" id="FZQP02000005">
    <property type="protein sequence ID" value="VVC86668.1"/>
    <property type="molecule type" value="Genomic_DNA"/>
</dbReference>
<proteinExistence type="predicted"/>
<evidence type="ECO:0000313" key="2">
    <source>
        <dbReference type="Proteomes" id="UP000324832"/>
    </source>
</evidence>
<name>A0A5E4PLQ6_9NEOP</name>
<organism evidence="1 2">
    <name type="scientific">Leptidea sinapis</name>
    <dbReference type="NCBI Taxonomy" id="189913"/>
    <lineage>
        <taxon>Eukaryota</taxon>
        <taxon>Metazoa</taxon>
        <taxon>Ecdysozoa</taxon>
        <taxon>Arthropoda</taxon>
        <taxon>Hexapoda</taxon>
        <taxon>Insecta</taxon>
        <taxon>Pterygota</taxon>
        <taxon>Neoptera</taxon>
        <taxon>Endopterygota</taxon>
        <taxon>Lepidoptera</taxon>
        <taxon>Glossata</taxon>
        <taxon>Ditrysia</taxon>
        <taxon>Papilionoidea</taxon>
        <taxon>Pieridae</taxon>
        <taxon>Dismorphiinae</taxon>
        <taxon>Leptidea</taxon>
    </lineage>
</organism>
<gene>
    <name evidence="1" type="ORF">LSINAPIS_LOCUS446</name>
</gene>
<protein>
    <submittedName>
        <fullName evidence="1">Uncharacterized protein</fullName>
    </submittedName>
</protein>
<accession>A0A5E4PLQ6</accession>
<dbReference type="AlphaFoldDB" id="A0A5E4PLQ6"/>
<dbReference type="Proteomes" id="UP000324832">
    <property type="component" value="Unassembled WGS sequence"/>
</dbReference>
<keyword evidence="2" id="KW-1185">Reference proteome</keyword>
<sequence length="28" mass="3089">MGPAAPTKKKLFFFQISGKLVSVDSPFF</sequence>